<dbReference type="OrthoDB" id="3250101at2759"/>
<dbReference type="EMBL" id="AWSO01001561">
    <property type="protein sequence ID" value="ESK83362.1"/>
    <property type="molecule type" value="Genomic_DNA"/>
</dbReference>
<name>V2WP54_MONRO</name>
<gene>
    <name evidence="1" type="ORF">Moror_8760</name>
</gene>
<reference evidence="1 2" key="1">
    <citation type="journal article" date="2014" name="BMC Genomics">
        <title>Genome and secretome analysis of the hemibiotrophic fungal pathogen, Moniliophthora roreri, which causes frosty pod rot disease of cacao: mechanisms of the biotrophic and necrotrophic phases.</title>
        <authorList>
            <person name="Meinhardt L.W."/>
            <person name="Costa G.G.L."/>
            <person name="Thomazella D.P.T."/>
            <person name="Teixeira P.J.P.L."/>
            <person name="Carazzolle M.F."/>
            <person name="Schuster S.C."/>
            <person name="Carlson J.E."/>
            <person name="Guiltinan M.J."/>
            <person name="Mieczkowski P."/>
            <person name="Farmer A."/>
            <person name="Ramaraj T."/>
            <person name="Crozier J."/>
            <person name="Davis R.E."/>
            <person name="Shao J."/>
            <person name="Melnick R.L."/>
            <person name="Pereira G.A.G."/>
            <person name="Bailey B.A."/>
        </authorList>
    </citation>
    <scope>NUCLEOTIDE SEQUENCE [LARGE SCALE GENOMIC DNA]</scope>
    <source>
        <strain evidence="1 2">MCA 2997</strain>
    </source>
</reference>
<keyword evidence="1" id="KW-0695">RNA-directed DNA polymerase</keyword>
<evidence type="ECO:0000313" key="2">
    <source>
        <dbReference type="Proteomes" id="UP000017559"/>
    </source>
</evidence>
<dbReference type="PANTHER" id="PTHR15503">
    <property type="entry name" value="LDOC1 RELATED"/>
    <property type="match status" value="1"/>
</dbReference>
<sequence>MASQEMAHQQQQVKKDIDEHIPFYLQGYRDCFEKGKLEYFPSSWTYDHMIELQSDFMPQNCKLYPLSPAEQIKQDKFLEENLQKGYIQKSKSPMASLFFFVAKKGERSTETYTRLLRAEQGNGKEHLSVTFDIGTPGQVERSERLH</sequence>
<organism evidence="1 2">
    <name type="scientific">Moniliophthora roreri (strain MCA 2997)</name>
    <name type="common">Cocoa frosty pod rot fungus</name>
    <name type="synonym">Crinipellis roreri</name>
    <dbReference type="NCBI Taxonomy" id="1381753"/>
    <lineage>
        <taxon>Eukaryota</taxon>
        <taxon>Fungi</taxon>
        <taxon>Dikarya</taxon>
        <taxon>Basidiomycota</taxon>
        <taxon>Agaricomycotina</taxon>
        <taxon>Agaricomycetes</taxon>
        <taxon>Agaricomycetidae</taxon>
        <taxon>Agaricales</taxon>
        <taxon>Marasmiineae</taxon>
        <taxon>Marasmiaceae</taxon>
        <taxon>Moniliophthora</taxon>
    </lineage>
</organism>
<dbReference type="HOGENOM" id="CLU_000384_42_4_1"/>
<dbReference type="GO" id="GO:0003964">
    <property type="term" value="F:RNA-directed DNA polymerase activity"/>
    <property type="evidence" value="ECO:0007669"/>
    <property type="project" value="UniProtKB-KW"/>
</dbReference>
<evidence type="ECO:0000313" key="1">
    <source>
        <dbReference type="EMBL" id="ESK83362.1"/>
    </source>
</evidence>
<protein>
    <submittedName>
        <fullName evidence="1">Reverse transcriptase-rnase h-integrase</fullName>
    </submittedName>
</protein>
<keyword evidence="2" id="KW-1185">Reference proteome</keyword>
<dbReference type="AlphaFoldDB" id="V2WP54"/>
<dbReference type="Proteomes" id="UP000017559">
    <property type="component" value="Unassembled WGS sequence"/>
</dbReference>
<dbReference type="InterPro" id="IPR043502">
    <property type="entry name" value="DNA/RNA_pol_sf"/>
</dbReference>
<keyword evidence="1" id="KW-0808">Transferase</keyword>
<dbReference type="Gene3D" id="3.10.10.10">
    <property type="entry name" value="HIV Type 1 Reverse Transcriptase, subunit A, domain 1"/>
    <property type="match status" value="1"/>
</dbReference>
<comment type="caution">
    <text evidence="1">The sequence shown here is derived from an EMBL/GenBank/DDBJ whole genome shotgun (WGS) entry which is preliminary data.</text>
</comment>
<proteinExistence type="predicted"/>
<dbReference type="InterPro" id="IPR032567">
    <property type="entry name" value="RTL1-rel"/>
</dbReference>
<keyword evidence="1" id="KW-0548">Nucleotidyltransferase</keyword>
<dbReference type="PANTHER" id="PTHR15503:SF22">
    <property type="entry name" value="TRANSPOSON TY3-I GAG POLYPROTEIN"/>
    <property type="match status" value="1"/>
</dbReference>
<dbReference type="KEGG" id="mrr:Moror_8760"/>
<accession>V2WP54</accession>
<dbReference type="SUPFAM" id="SSF56672">
    <property type="entry name" value="DNA/RNA polymerases"/>
    <property type="match status" value="1"/>
</dbReference>